<evidence type="ECO:0000313" key="2">
    <source>
        <dbReference type="Proteomes" id="UP000628710"/>
    </source>
</evidence>
<protein>
    <submittedName>
        <fullName evidence="1">Tautomerase family protein</fullName>
    </submittedName>
</protein>
<sequence length="137" mass="15714">MPFIELFVPEHKSSTELERISNILHEQLVAHFDVPIQDKFHVFHRITSGRRFFDLHYGVSNGQRSENWMLIKILAGKPRSLEAKQALYQALSNHFKVQLGLVPADLMIVISFNQLNDWSFSEGQIPSSKNLNSNPAN</sequence>
<reference evidence="1" key="1">
    <citation type="submission" date="2020-12" db="EMBL/GenBank/DDBJ databases">
        <title>Marinomonas arctica sp. nov., a psychrotolerant bacterium isolated from the Arctic.</title>
        <authorList>
            <person name="Zhang Y."/>
        </authorList>
    </citation>
    <scope>NUCLEOTIDE SEQUENCE</scope>
    <source>
        <strain evidence="1">C1424</strain>
    </source>
</reference>
<comment type="caution">
    <text evidence="1">The sequence shown here is derived from an EMBL/GenBank/DDBJ whole genome shotgun (WGS) entry which is preliminary data.</text>
</comment>
<name>A0A934N4T8_9GAMM</name>
<proteinExistence type="predicted"/>
<dbReference type="InterPro" id="IPR014347">
    <property type="entry name" value="Tautomerase/MIF_sf"/>
</dbReference>
<dbReference type="PANTHER" id="PTHR38460">
    <property type="entry name" value="TAUTOMERASE YOLI-RELATED"/>
    <property type="match status" value="1"/>
</dbReference>
<dbReference type="RefSeq" id="WP_199466419.1">
    <property type="nucleotide sequence ID" value="NZ_JAEMNX010000001.1"/>
</dbReference>
<dbReference type="InterPro" id="IPR037479">
    <property type="entry name" value="Tauto_MSAD"/>
</dbReference>
<accession>A0A934N4T8</accession>
<gene>
    <name evidence="1" type="ORF">I8J31_01510</name>
</gene>
<dbReference type="SUPFAM" id="SSF55331">
    <property type="entry name" value="Tautomerase/MIF"/>
    <property type="match status" value="1"/>
</dbReference>
<organism evidence="1 2">
    <name type="scientific">Marinomonas transparens</name>
    <dbReference type="NCBI Taxonomy" id="2795388"/>
    <lineage>
        <taxon>Bacteria</taxon>
        <taxon>Pseudomonadati</taxon>
        <taxon>Pseudomonadota</taxon>
        <taxon>Gammaproteobacteria</taxon>
        <taxon>Oceanospirillales</taxon>
        <taxon>Oceanospirillaceae</taxon>
        <taxon>Marinomonas</taxon>
    </lineage>
</organism>
<dbReference type="AlphaFoldDB" id="A0A934N4T8"/>
<dbReference type="Proteomes" id="UP000628710">
    <property type="component" value="Unassembled WGS sequence"/>
</dbReference>
<dbReference type="PANTHER" id="PTHR38460:SF1">
    <property type="entry name" value="TAUTOMERASE YOLI-RELATED"/>
    <property type="match status" value="1"/>
</dbReference>
<evidence type="ECO:0000313" key="1">
    <source>
        <dbReference type="EMBL" id="MBJ7536351.1"/>
    </source>
</evidence>
<dbReference type="Gene3D" id="3.30.429.10">
    <property type="entry name" value="Macrophage Migration Inhibitory Factor"/>
    <property type="match status" value="1"/>
</dbReference>
<dbReference type="Pfam" id="PF14552">
    <property type="entry name" value="Tautomerase_2"/>
    <property type="match status" value="1"/>
</dbReference>
<dbReference type="EMBL" id="JAEMNX010000001">
    <property type="protein sequence ID" value="MBJ7536351.1"/>
    <property type="molecule type" value="Genomic_DNA"/>
</dbReference>
<keyword evidence="2" id="KW-1185">Reference proteome</keyword>